<accession>A0ABX2EQE9</accession>
<reference evidence="1 2" key="1">
    <citation type="submission" date="2020-05" db="EMBL/GenBank/DDBJ databases">
        <title>Aquincola sp. isolate from soil.</title>
        <authorList>
            <person name="Han J."/>
            <person name="Kim D.-U."/>
        </authorList>
    </citation>
    <scope>NUCLEOTIDE SEQUENCE [LARGE SCALE GENOMIC DNA]</scope>
    <source>
        <strain evidence="1 2">S2</strain>
    </source>
</reference>
<organism evidence="1 2">
    <name type="scientific">Pseudaquabacterium terrae</name>
    <dbReference type="NCBI Taxonomy" id="2732868"/>
    <lineage>
        <taxon>Bacteria</taxon>
        <taxon>Pseudomonadati</taxon>
        <taxon>Pseudomonadota</taxon>
        <taxon>Betaproteobacteria</taxon>
        <taxon>Burkholderiales</taxon>
        <taxon>Sphaerotilaceae</taxon>
        <taxon>Pseudaquabacterium</taxon>
    </lineage>
</organism>
<evidence type="ECO:0000313" key="1">
    <source>
        <dbReference type="EMBL" id="NRF70935.1"/>
    </source>
</evidence>
<name>A0ABX2EQE9_9BURK</name>
<comment type="caution">
    <text evidence="1">The sequence shown here is derived from an EMBL/GenBank/DDBJ whole genome shotgun (WGS) entry which is preliminary data.</text>
</comment>
<protein>
    <recommendedName>
        <fullName evidence="3">Extracellular solute-binding protein</fullName>
    </recommendedName>
</protein>
<evidence type="ECO:0000313" key="2">
    <source>
        <dbReference type="Proteomes" id="UP000737171"/>
    </source>
</evidence>
<proteinExistence type="predicted"/>
<keyword evidence="2" id="KW-1185">Reference proteome</keyword>
<gene>
    <name evidence="1" type="ORF">HLB44_28410</name>
</gene>
<sequence length="383" mass="41496">MQGRYMAALSKTGRTVITLALLAGFGAALFFALRGQQRDDVQRIEQQAIATAVELKGVIALDVEPFFKDPRVIKVLAANKLPVAVTRVGSRDMAAKVVAGAAPDFLFPSGVVAANQIVDAARKANLPAAQSAPFFTPMVIASWEPIAKILVANGIAKPLSPKVYGLDMTKLTQAMLAKKKWREFKDAGAYDVSRSVLVSTTDVRRSNSAAMYLALTSHALNGDVVTDRATAQASALKLAELFKRQGYQENYVNGNFDDYVAIGIGKTPLAFIYENQLVHYALQKKGVAADMVLLYPQPTIINKVVFIGMNDRAKALSELLANNAELQSIAVEYGFRVADTQRFVQAVQPTGLAVEPRVTQVVDPPSFELMAEMIDTVAKEMTQ</sequence>
<dbReference type="Proteomes" id="UP000737171">
    <property type="component" value="Unassembled WGS sequence"/>
</dbReference>
<dbReference type="RefSeq" id="WP_173131029.1">
    <property type="nucleotide sequence ID" value="NZ_JABRWJ010000009.1"/>
</dbReference>
<dbReference type="EMBL" id="JABRWJ010000009">
    <property type="protein sequence ID" value="NRF70935.1"/>
    <property type="molecule type" value="Genomic_DNA"/>
</dbReference>
<evidence type="ECO:0008006" key="3">
    <source>
        <dbReference type="Google" id="ProtNLM"/>
    </source>
</evidence>